<dbReference type="Pfam" id="PF13557">
    <property type="entry name" value="Phenol_MetA_deg"/>
    <property type="match status" value="1"/>
</dbReference>
<feature type="chain" id="PRO_5015933132" evidence="1">
    <location>
        <begin position="27"/>
        <end position="341"/>
    </location>
</feature>
<accession>A0A2U8W817</accession>
<evidence type="ECO:0000256" key="1">
    <source>
        <dbReference type="SAM" id="SignalP"/>
    </source>
</evidence>
<sequence>MGSFARRLVGSLALASALAPVPDARAAEGGLSFYVEGQAVPLGGIVPPQGLYFDSTTYFYSARIGGNRQTQIGGNVISNAKVNLVADFVTALWVTPVNVLGGDLGFAFVMPFGEPAVRAGVLLNGPLINQVVGRPIGIGASDRDFNFGDPIVSATLGWHSGNWHWKLSGVLSIPAGAYEPGQLSNVALNRYIGDISAAATYLDPVQGYELSASAGFTLNGTNPSTRYNTGDEFHIDVSASKYLSKEVSVGVIASHYLQITGDSGPGARLGPFKGRVTAVGGTIGVTGEFGKIPVTARIKVLREVEVENRFQGTIGFFQVSFPLWVAPPKPVPEPRPLATKF</sequence>
<dbReference type="AlphaFoldDB" id="A0A2U8W817"/>
<proteinExistence type="predicted"/>
<dbReference type="EMBL" id="CP029550">
    <property type="protein sequence ID" value="AWN42267.1"/>
    <property type="molecule type" value="Genomic_DNA"/>
</dbReference>
<keyword evidence="1" id="KW-0732">Signal</keyword>
<dbReference type="RefSeq" id="WP_109891977.1">
    <property type="nucleotide sequence ID" value="NZ_CP029550.1"/>
</dbReference>
<feature type="signal peptide" evidence="1">
    <location>
        <begin position="1"/>
        <end position="26"/>
    </location>
</feature>
<evidence type="ECO:0000313" key="3">
    <source>
        <dbReference type="Proteomes" id="UP000245926"/>
    </source>
</evidence>
<organism evidence="2 3">
    <name type="scientific">Methylobacterium durans</name>
    <dbReference type="NCBI Taxonomy" id="2202825"/>
    <lineage>
        <taxon>Bacteria</taxon>
        <taxon>Pseudomonadati</taxon>
        <taxon>Pseudomonadota</taxon>
        <taxon>Alphaproteobacteria</taxon>
        <taxon>Hyphomicrobiales</taxon>
        <taxon>Methylobacteriaceae</taxon>
        <taxon>Methylobacterium</taxon>
    </lineage>
</organism>
<dbReference type="Proteomes" id="UP000245926">
    <property type="component" value="Chromosome"/>
</dbReference>
<keyword evidence="3" id="KW-1185">Reference proteome</keyword>
<evidence type="ECO:0000313" key="2">
    <source>
        <dbReference type="EMBL" id="AWN42267.1"/>
    </source>
</evidence>
<dbReference type="KEGG" id="mets:DK389_19415"/>
<reference evidence="3" key="1">
    <citation type="submission" date="2018-05" db="EMBL/GenBank/DDBJ databases">
        <title>Complete Genome Sequence of Methylobacterium sp. 17SD2-17.</title>
        <authorList>
            <person name="Srinivasan S."/>
        </authorList>
    </citation>
    <scope>NUCLEOTIDE SEQUENCE [LARGE SCALE GENOMIC DNA]</scope>
    <source>
        <strain evidence="3">17SD2-17</strain>
    </source>
</reference>
<gene>
    <name evidence="2" type="ORF">DK389_19415</name>
</gene>
<dbReference type="InterPro" id="IPR025737">
    <property type="entry name" value="FApF"/>
</dbReference>
<name>A0A2U8W817_9HYPH</name>
<protein>
    <submittedName>
        <fullName evidence="2">Phenol degradation protein meta</fullName>
    </submittedName>
</protein>
<dbReference type="OrthoDB" id="7372889at2"/>